<organism evidence="3 4">
    <name type="scientific">Haemophilus pittmaniae HK 85</name>
    <dbReference type="NCBI Taxonomy" id="1035188"/>
    <lineage>
        <taxon>Bacteria</taxon>
        <taxon>Pseudomonadati</taxon>
        <taxon>Pseudomonadota</taxon>
        <taxon>Gammaproteobacteria</taxon>
        <taxon>Pasteurellales</taxon>
        <taxon>Pasteurellaceae</taxon>
        <taxon>Haemophilus</taxon>
    </lineage>
</organism>
<protein>
    <submittedName>
        <fullName evidence="3">Acyltransferase domain protein</fullName>
    </submittedName>
</protein>
<dbReference type="PANTHER" id="PTHR23028">
    <property type="entry name" value="ACETYLTRANSFERASE"/>
    <property type="match status" value="1"/>
</dbReference>
<keyword evidence="1" id="KW-0472">Membrane</keyword>
<keyword evidence="1" id="KW-1133">Transmembrane helix</keyword>
<keyword evidence="3" id="KW-0808">Transferase</keyword>
<comment type="caution">
    <text evidence="3">The sequence shown here is derived from an EMBL/GenBank/DDBJ whole genome shotgun (WGS) entry which is preliminary data.</text>
</comment>
<gene>
    <name evidence="3" type="ORF">HMPREF9952_0211</name>
</gene>
<feature type="transmembrane region" description="Helical" evidence="1">
    <location>
        <begin position="129"/>
        <end position="153"/>
    </location>
</feature>
<dbReference type="GO" id="GO:0016020">
    <property type="term" value="C:membrane"/>
    <property type="evidence" value="ECO:0007669"/>
    <property type="project" value="TreeGrafter"/>
</dbReference>
<dbReference type="GO" id="GO:0016747">
    <property type="term" value="F:acyltransferase activity, transferring groups other than amino-acyl groups"/>
    <property type="evidence" value="ECO:0007669"/>
    <property type="project" value="InterPro"/>
</dbReference>
<accession>F9Q7G7</accession>
<evidence type="ECO:0000256" key="1">
    <source>
        <dbReference type="SAM" id="Phobius"/>
    </source>
</evidence>
<proteinExistence type="predicted"/>
<feature type="transmembrane region" description="Helical" evidence="1">
    <location>
        <begin position="159"/>
        <end position="178"/>
    </location>
</feature>
<keyword evidence="3" id="KW-0012">Acyltransferase</keyword>
<dbReference type="Proteomes" id="UP000006235">
    <property type="component" value="Unassembled WGS sequence"/>
</dbReference>
<dbReference type="Pfam" id="PF01757">
    <property type="entry name" value="Acyl_transf_3"/>
    <property type="match status" value="1"/>
</dbReference>
<dbReference type="RefSeq" id="WP_007241995.1">
    <property type="nucleotide sequence ID" value="NZ_AFUV01000006.1"/>
</dbReference>
<name>F9Q7G7_9PAST</name>
<feature type="transmembrane region" description="Helical" evidence="1">
    <location>
        <begin position="73"/>
        <end position="93"/>
    </location>
</feature>
<reference evidence="3 4" key="1">
    <citation type="submission" date="2011-07" db="EMBL/GenBank/DDBJ databases">
        <authorList>
            <person name="Harkins D.M."/>
            <person name="Madupu R."/>
            <person name="Durkin A.S."/>
            <person name="Torralba M."/>
            <person name="Methe B."/>
            <person name="Sutton G.G."/>
            <person name="Nelson K.E."/>
        </authorList>
    </citation>
    <scope>NUCLEOTIDE SEQUENCE [LARGE SCALE GENOMIC DNA]</scope>
    <source>
        <strain evidence="3 4">HK 85</strain>
    </source>
</reference>
<dbReference type="InterPro" id="IPR050879">
    <property type="entry name" value="Acyltransferase_3"/>
</dbReference>
<evidence type="ECO:0000313" key="4">
    <source>
        <dbReference type="Proteomes" id="UP000006235"/>
    </source>
</evidence>
<dbReference type="STRING" id="1035188.HMPREF9952_0211"/>
<evidence type="ECO:0000313" key="3">
    <source>
        <dbReference type="EMBL" id="EGV06553.1"/>
    </source>
</evidence>
<dbReference type="AlphaFoldDB" id="F9Q7G7"/>
<keyword evidence="1" id="KW-0812">Transmembrane</keyword>
<dbReference type="InterPro" id="IPR002656">
    <property type="entry name" value="Acyl_transf_3_dom"/>
</dbReference>
<dbReference type="PANTHER" id="PTHR23028:SF53">
    <property type="entry name" value="ACYL_TRANSF_3 DOMAIN-CONTAINING PROTEIN"/>
    <property type="match status" value="1"/>
</dbReference>
<evidence type="ECO:0000259" key="2">
    <source>
        <dbReference type="Pfam" id="PF01757"/>
    </source>
</evidence>
<feature type="domain" description="Acyltransferase 3" evidence="2">
    <location>
        <begin position="27"/>
        <end position="181"/>
    </location>
</feature>
<feature type="transmembrane region" description="Helical" evidence="1">
    <location>
        <begin position="32"/>
        <end position="52"/>
    </location>
</feature>
<sequence length="188" mass="21707">MDNAHLSSLINVPPIPEPSYPWITRELVPSDFPAFMGPFGVAVFFLISGFVIPISIEKYNLKKFLSKRFFRLYPTYVVVFTLNMIIALIGYFIYKNDIQEYPYSFFDVVTSYFIGLNTYIAGTRWLDPVAWTLGIEIAFYVVSVSFFKLFSLIFKRPTISIFDVIILGLLLHITSVFISHHSDIIFKI</sequence>
<dbReference type="EMBL" id="AFUV01000006">
    <property type="protein sequence ID" value="EGV06553.1"/>
    <property type="molecule type" value="Genomic_DNA"/>
</dbReference>
<dbReference type="GO" id="GO:0000271">
    <property type="term" value="P:polysaccharide biosynthetic process"/>
    <property type="evidence" value="ECO:0007669"/>
    <property type="project" value="TreeGrafter"/>
</dbReference>